<gene>
    <name evidence="1" type="ORF">B0H63DRAFT_527272</name>
</gene>
<reference evidence="1" key="2">
    <citation type="submission" date="2023-06" db="EMBL/GenBank/DDBJ databases">
        <authorList>
            <consortium name="Lawrence Berkeley National Laboratory"/>
            <person name="Haridas S."/>
            <person name="Hensen N."/>
            <person name="Bonometti L."/>
            <person name="Westerberg I."/>
            <person name="Brannstrom I.O."/>
            <person name="Guillou S."/>
            <person name="Cros-Aarteil S."/>
            <person name="Calhoun S."/>
            <person name="Kuo A."/>
            <person name="Mondo S."/>
            <person name="Pangilinan J."/>
            <person name="Riley R."/>
            <person name="LaButti K."/>
            <person name="Andreopoulos B."/>
            <person name="Lipzen A."/>
            <person name="Chen C."/>
            <person name="Yanf M."/>
            <person name="Daum C."/>
            <person name="Ng V."/>
            <person name="Clum A."/>
            <person name="Steindorff A."/>
            <person name="Ohm R."/>
            <person name="Martin F."/>
            <person name="Silar P."/>
            <person name="Natvig D."/>
            <person name="Lalanne C."/>
            <person name="Gautier V."/>
            <person name="Ament-velasquez S.L."/>
            <person name="Kruys A."/>
            <person name="Hutchinson M.I."/>
            <person name="Powell A.J."/>
            <person name="Barry K."/>
            <person name="Miller A.N."/>
            <person name="Grigoriev I.V."/>
            <person name="Debuchy R."/>
            <person name="Gladieux P."/>
            <person name="Thoren M.H."/>
            <person name="Johannesson H."/>
        </authorList>
    </citation>
    <scope>NUCLEOTIDE SEQUENCE</scope>
    <source>
        <strain evidence="1">CBS 232.78</strain>
    </source>
</reference>
<evidence type="ECO:0000313" key="1">
    <source>
        <dbReference type="EMBL" id="KAK3372431.1"/>
    </source>
</evidence>
<sequence>MAGITADAPKGLGRESFSSMYGAGLRPNMKAEPNFASLNFRNHRQYVECNHFRWIAHAWCDDYKTNGKAAKCQPVIDKFEDKEAKCGDYKNIGTPIPFPVHPKQGKGVPKATCMASGATGEAAVTAQASSSPTRPLE</sequence>
<accession>A0AAE0N6E6</accession>
<keyword evidence="2" id="KW-1185">Reference proteome</keyword>
<dbReference type="AlphaFoldDB" id="A0AAE0N6E6"/>
<name>A0AAE0N6E6_9PEZI</name>
<dbReference type="EMBL" id="JAULSW010000008">
    <property type="protein sequence ID" value="KAK3372431.1"/>
    <property type="molecule type" value="Genomic_DNA"/>
</dbReference>
<protein>
    <submittedName>
        <fullName evidence="1">Uncharacterized protein</fullName>
    </submittedName>
</protein>
<dbReference type="Proteomes" id="UP001285441">
    <property type="component" value="Unassembled WGS sequence"/>
</dbReference>
<reference evidence="1" key="1">
    <citation type="journal article" date="2023" name="Mol. Phylogenet. Evol.">
        <title>Genome-scale phylogeny and comparative genomics of the fungal order Sordariales.</title>
        <authorList>
            <person name="Hensen N."/>
            <person name="Bonometti L."/>
            <person name="Westerberg I."/>
            <person name="Brannstrom I.O."/>
            <person name="Guillou S."/>
            <person name="Cros-Aarteil S."/>
            <person name="Calhoun S."/>
            <person name="Haridas S."/>
            <person name="Kuo A."/>
            <person name="Mondo S."/>
            <person name="Pangilinan J."/>
            <person name="Riley R."/>
            <person name="LaButti K."/>
            <person name="Andreopoulos B."/>
            <person name="Lipzen A."/>
            <person name="Chen C."/>
            <person name="Yan M."/>
            <person name="Daum C."/>
            <person name="Ng V."/>
            <person name="Clum A."/>
            <person name="Steindorff A."/>
            <person name="Ohm R.A."/>
            <person name="Martin F."/>
            <person name="Silar P."/>
            <person name="Natvig D.O."/>
            <person name="Lalanne C."/>
            <person name="Gautier V."/>
            <person name="Ament-Velasquez S.L."/>
            <person name="Kruys A."/>
            <person name="Hutchinson M.I."/>
            <person name="Powell A.J."/>
            <person name="Barry K."/>
            <person name="Miller A.N."/>
            <person name="Grigoriev I.V."/>
            <person name="Debuchy R."/>
            <person name="Gladieux P."/>
            <person name="Hiltunen Thoren M."/>
            <person name="Johannesson H."/>
        </authorList>
    </citation>
    <scope>NUCLEOTIDE SEQUENCE</scope>
    <source>
        <strain evidence="1">CBS 232.78</strain>
    </source>
</reference>
<evidence type="ECO:0000313" key="2">
    <source>
        <dbReference type="Proteomes" id="UP001285441"/>
    </source>
</evidence>
<proteinExistence type="predicted"/>
<organism evidence="1 2">
    <name type="scientific">Podospora didyma</name>
    <dbReference type="NCBI Taxonomy" id="330526"/>
    <lineage>
        <taxon>Eukaryota</taxon>
        <taxon>Fungi</taxon>
        <taxon>Dikarya</taxon>
        <taxon>Ascomycota</taxon>
        <taxon>Pezizomycotina</taxon>
        <taxon>Sordariomycetes</taxon>
        <taxon>Sordariomycetidae</taxon>
        <taxon>Sordariales</taxon>
        <taxon>Podosporaceae</taxon>
        <taxon>Podospora</taxon>
    </lineage>
</organism>
<comment type="caution">
    <text evidence="1">The sequence shown here is derived from an EMBL/GenBank/DDBJ whole genome shotgun (WGS) entry which is preliminary data.</text>
</comment>